<protein>
    <submittedName>
        <fullName evidence="3">SRPBCC family protein</fullName>
    </submittedName>
</protein>
<proteinExistence type="predicted"/>
<dbReference type="EMBL" id="JBHTEY010000004">
    <property type="protein sequence ID" value="MFC7617765.1"/>
    <property type="molecule type" value="Genomic_DNA"/>
</dbReference>
<dbReference type="InterPro" id="IPR023393">
    <property type="entry name" value="START-like_dom_sf"/>
</dbReference>
<dbReference type="Proteomes" id="UP001596512">
    <property type="component" value="Unassembled WGS sequence"/>
</dbReference>
<organism evidence="3 4">
    <name type="scientific">Actinokineospora soli</name>
    <dbReference type="NCBI Taxonomy" id="1048753"/>
    <lineage>
        <taxon>Bacteria</taxon>
        <taxon>Bacillati</taxon>
        <taxon>Actinomycetota</taxon>
        <taxon>Actinomycetes</taxon>
        <taxon>Pseudonocardiales</taxon>
        <taxon>Pseudonocardiaceae</taxon>
        <taxon>Actinokineospora</taxon>
    </lineage>
</organism>
<gene>
    <name evidence="3" type="ORF">ACFQV2_34550</name>
</gene>
<keyword evidence="4" id="KW-1185">Reference proteome</keyword>
<evidence type="ECO:0000259" key="2">
    <source>
        <dbReference type="Pfam" id="PF03364"/>
    </source>
</evidence>
<evidence type="ECO:0000313" key="3">
    <source>
        <dbReference type="EMBL" id="MFC7617765.1"/>
    </source>
</evidence>
<sequence length="194" mass="21870">MRHVDLEATVKNATAEDVLRALVQFDRYPELAPHVRATEVHKTLPDTDASSSWELYFRSGILRWTEEEKIDLAGLTVEFTQEDGDFDVLEGVWRFSQDGADTIVRFDADFDFGIPSMEGILDPIAERVIRETVAWAIDGSFPEVSFAGDLELTPPPRQRPASKRRSPQWTSSTPTRPPTPSRRTARSTCSACWS</sequence>
<dbReference type="SUPFAM" id="SSF55961">
    <property type="entry name" value="Bet v1-like"/>
    <property type="match status" value="1"/>
</dbReference>
<name>A0ABW2TV72_9PSEU</name>
<comment type="caution">
    <text evidence="3">The sequence shown here is derived from an EMBL/GenBank/DDBJ whole genome shotgun (WGS) entry which is preliminary data.</text>
</comment>
<accession>A0ABW2TV72</accession>
<dbReference type="Pfam" id="PF03364">
    <property type="entry name" value="Polyketide_cyc"/>
    <property type="match status" value="1"/>
</dbReference>
<dbReference type="Gene3D" id="3.30.530.20">
    <property type="match status" value="1"/>
</dbReference>
<evidence type="ECO:0000256" key="1">
    <source>
        <dbReference type="SAM" id="MobiDB-lite"/>
    </source>
</evidence>
<feature type="domain" description="Coenzyme Q-binding protein COQ10 START" evidence="2">
    <location>
        <begin position="12"/>
        <end position="133"/>
    </location>
</feature>
<feature type="region of interest" description="Disordered" evidence="1">
    <location>
        <begin position="147"/>
        <end position="194"/>
    </location>
</feature>
<reference evidence="4" key="1">
    <citation type="journal article" date="2019" name="Int. J. Syst. Evol. Microbiol.">
        <title>The Global Catalogue of Microorganisms (GCM) 10K type strain sequencing project: providing services to taxonomists for standard genome sequencing and annotation.</title>
        <authorList>
            <consortium name="The Broad Institute Genomics Platform"/>
            <consortium name="The Broad Institute Genome Sequencing Center for Infectious Disease"/>
            <person name="Wu L."/>
            <person name="Ma J."/>
        </authorList>
    </citation>
    <scope>NUCLEOTIDE SEQUENCE [LARGE SCALE GENOMIC DNA]</scope>
    <source>
        <strain evidence="4">JCM 17695</strain>
    </source>
</reference>
<evidence type="ECO:0000313" key="4">
    <source>
        <dbReference type="Proteomes" id="UP001596512"/>
    </source>
</evidence>
<dbReference type="InterPro" id="IPR005031">
    <property type="entry name" value="COQ10_START"/>
</dbReference>